<comment type="caution">
    <text evidence="2">The sequence shown here is derived from an EMBL/GenBank/DDBJ whole genome shotgun (WGS) entry which is preliminary data.</text>
</comment>
<accession>A0A8S2TZL9</accession>
<organism evidence="2 3">
    <name type="scientific">Didymodactylos carnosus</name>
    <dbReference type="NCBI Taxonomy" id="1234261"/>
    <lineage>
        <taxon>Eukaryota</taxon>
        <taxon>Metazoa</taxon>
        <taxon>Spiralia</taxon>
        <taxon>Gnathifera</taxon>
        <taxon>Rotifera</taxon>
        <taxon>Eurotatoria</taxon>
        <taxon>Bdelloidea</taxon>
        <taxon>Philodinida</taxon>
        <taxon>Philodinidae</taxon>
        <taxon>Didymodactylos</taxon>
    </lineage>
</organism>
<evidence type="ECO:0000313" key="1">
    <source>
        <dbReference type="EMBL" id="CAF1522352.1"/>
    </source>
</evidence>
<dbReference type="Pfam" id="PF21010">
    <property type="entry name" value="HA2_C"/>
    <property type="match status" value="1"/>
</dbReference>
<sequence length="97" mass="11122">MENRGFFRTSLNTTGIIRMIQFTFRLSRCLLSACELGCLEEMLKLVSIMSVETIFLSNTAGADDQTKLHRQKFTISEGDHLTLLNVYKTFVANKKRK</sequence>
<dbReference type="EMBL" id="CAJOBA010058571">
    <property type="protein sequence ID" value="CAF4309267.1"/>
    <property type="molecule type" value="Genomic_DNA"/>
</dbReference>
<evidence type="ECO:0008006" key="4">
    <source>
        <dbReference type="Google" id="ProtNLM"/>
    </source>
</evidence>
<gene>
    <name evidence="1" type="ORF">OVA965_LOCUS37847</name>
    <name evidence="2" type="ORF">TMI583_LOCUS38971</name>
</gene>
<dbReference type="Gene3D" id="1.20.120.1080">
    <property type="match status" value="1"/>
</dbReference>
<protein>
    <recommendedName>
        <fullName evidence="4">ATP-dependent RNA helicase</fullName>
    </recommendedName>
</protein>
<evidence type="ECO:0000313" key="2">
    <source>
        <dbReference type="EMBL" id="CAF4309267.1"/>
    </source>
</evidence>
<dbReference type="EMBL" id="CAJNOK010036423">
    <property type="protein sequence ID" value="CAF1522352.1"/>
    <property type="molecule type" value="Genomic_DNA"/>
</dbReference>
<reference evidence="2" key="1">
    <citation type="submission" date="2021-02" db="EMBL/GenBank/DDBJ databases">
        <authorList>
            <person name="Nowell W R."/>
        </authorList>
    </citation>
    <scope>NUCLEOTIDE SEQUENCE</scope>
</reference>
<feature type="non-terminal residue" evidence="2">
    <location>
        <position position="97"/>
    </location>
</feature>
<proteinExistence type="predicted"/>
<evidence type="ECO:0000313" key="3">
    <source>
        <dbReference type="Proteomes" id="UP000682733"/>
    </source>
</evidence>
<dbReference type="AlphaFoldDB" id="A0A8S2TZL9"/>
<name>A0A8S2TZL9_9BILA</name>
<dbReference type="Proteomes" id="UP000677228">
    <property type="component" value="Unassembled WGS sequence"/>
</dbReference>
<dbReference type="Proteomes" id="UP000682733">
    <property type="component" value="Unassembled WGS sequence"/>
</dbReference>